<dbReference type="AlphaFoldDB" id="A0A1V2VQQ8"/>
<organism evidence="2 3">
    <name type="scientific">Burkholderia cenocepacia</name>
    <dbReference type="NCBI Taxonomy" id="95486"/>
    <lineage>
        <taxon>Bacteria</taxon>
        <taxon>Pseudomonadati</taxon>
        <taxon>Pseudomonadota</taxon>
        <taxon>Betaproteobacteria</taxon>
        <taxon>Burkholderiales</taxon>
        <taxon>Burkholderiaceae</taxon>
        <taxon>Burkholderia</taxon>
        <taxon>Burkholderia cepacia complex</taxon>
    </lineage>
</organism>
<name>A0A1V2VQQ8_9BURK</name>
<evidence type="ECO:0000256" key="1">
    <source>
        <dbReference type="SAM" id="Coils"/>
    </source>
</evidence>
<sequence>MDSSNRHPDAEAKQAHLADAEALRARIAELEAEFERAQALARDTAARLRRTSYDVSVAQARADAAERQLSDVLSSTSWRVTAPLRGAVRVAQSAIRFARDPSWVVLKRRGMTALRETARRSTLARKLVFWVRDNHPGIWARVAHLAAPRFAGTQTISVTRWKEGSVSRRYYAERMAARVPHCDRATVEGFLDARVVGVDTRKLAARLTEICATAVPARDDDASGR</sequence>
<comment type="caution">
    <text evidence="2">The sequence shown here is derived from an EMBL/GenBank/DDBJ whole genome shotgun (WGS) entry which is preliminary data.</text>
</comment>
<gene>
    <name evidence="2" type="ORF">A8E72_39640</name>
</gene>
<dbReference type="EMBL" id="MUTJ01000110">
    <property type="protein sequence ID" value="ONU73786.1"/>
    <property type="molecule type" value="Genomic_DNA"/>
</dbReference>
<dbReference type="RefSeq" id="WP_077019982.1">
    <property type="nucleotide sequence ID" value="NZ_CP098497.1"/>
</dbReference>
<evidence type="ECO:0000313" key="2">
    <source>
        <dbReference type="EMBL" id="ONU73786.1"/>
    </source>
</evidence>
<dbReference type="Proteomes" id="UP000188543">
    <property type="component" value="Unassembled WGS sequence"/>
</dbReference>
<evidence type="ECO:0000313" key="3">
    <source>
        <dbReference type="Proteomes" id="UP000188543"/>
    </source>
</evidence>
<feature type="coiled-coil region" evidence="1">
    <location>
        <begin position="13"/>
        <end position="47"/>
    </location>
</feature>
<reference evidence="2 3" key="1">
    <citation type="submission" date="2016-08" db="EMBL/GenBank/DDBJ databases">
        <authorList>
            <person name="Seilhamer J.J."/>
        </authorList>
    </citation>
    <scope>NUCLEOTIDE SEQUENCE [LARGE SCALE GENOMIC DNA]</scope>
    <source>
        <strain evidence="2 3">VC14762</strain>
    </source>
</reference>
<protein>
    <submittedName>
        <fullName evidence="2">Uncharacterized protein</fullName>
    </submittedName>
</protein>
<accession>A0A1V2VQQ8</accession>
<proteinExistence type="predicted"/>
<keyword evidence="1" id="KW-0175">Coiled coil</keyword>